<protein>
    <submittedName>
        <fullName evidence="2">Uncharacterized protein</fullName>
    </submittedName>
</protein>
<dbReference type="EMBL" id="SGPL01000007">
    <property type="protein sequence ID" value="THH21125.1"/>
    <property type="molecule type" value="Genomic_DNA"/>
</dbReference>
<organism evidence="2 3">
    <name type="scientific">Bondarzewia mesenterica</name>
    <dbReference type="NCBI Taxonomy" id="1095465"/>
    <lineage>
        <taxon>Eukaryota</taxon>
        <taxon>Fungi</taxon>
        <taxon>Dikarya</taxon>
        <taxon>Basidiomycota</taxon>
        <taxon>Agaricomycotina</taxon>
        <taxon>Agaricomycetes</taxon>
        <taxon>Russulales</taxon>
        <taxon>Bondarzewiaceae</taxon>
        <taxon>Bondarzewia</taxon>
    </lineage>
</organism>
<dbReference type="OrthoDB" id="2343366at2759"/>
<feature type="compositionally biased region" description="Polar residues" evidence="1">
    <location>
        <begin position="114"/>
        <end position="126"/>
    </location>
</feature>
<evidence type="ECO:0000313" key="2">
    <source>
        <dbReference type="EMBL" id="THH21125.1"/>
    </source>
</evidence>
<feature type="region of interest" description="Disordered" evidence="1">
    <location>
        <begin position="1"/>
        <end position="39"/>
    </location>
</feature>
<name>A0A4S4M7P7_9AGAM</name>
<feature type="region of interest" description="Disordered" evidence="1">
    <location>
        <begin position="114"/>
        <end position="154"/>
    </location>
</feature>
<keyword evidence="3" id="KW-1185">Reference proteome</keyword>
<evidence type="ECO:0000256" key="1">
    <source>
        <dbReference type="SAM" id="MobiDB-lite"/>
    </source>
</evidence>
<sequence length="277" mass="29405">MSNSNSCDGDSVLVESASPSNELGQPNLLLNSPRPVSELPDLETDINRLETSAPLNESFLHVSVTDSSTPLLVYPAPLPESPAVLKTTASDGSLTDIDDVDDMSDVEDGQTMLTANTHPSSLSTPIKTAPSLNGLEMDRRDDTTGGSPQQYDSGEFSETVTALSEDAHSDFPMVSPLEMAIDLTNLASDGATTTAPPDLDNHIRAPSATPLEALHNVEMNIEDPVPLKEQETTAPTTNVPAAITAPRDRDLLNQIPNMYRLLDLVLERGSGGLGMST</sequence>
<dbReference type="Proteomes" id="UP000310158">
    <property type="component" value="Unassembled WGS sequence"/>
</dbReference>
<reference evidence="2 3" key="1">
    <citation type="submission" date="2019-02" db="EMBL/GenBank/DDBJ databases">
        <title>Genome sequencing of the rare red list fungi Bondarzewia mesenterica.</title>
        <authorList>
            <person name="Buettner E."/>
            <person name="Kellner H."/>
        </authorList>
    </citation>
    <scope>NUCLEOTIDE SEQUENCE [LARGE SCALE GENOMIC DNA]</scope>
    <source>
        <strain evidence="2 3">DSM 108281</strain>
    </source>
</reference>
<evidence type="ECO:0000313" key="3">
    <source>
        <dbReference type="Proteomes" id="UP000310158"/>
    </source>
</evidence>
<proteinExistence type="predicted"/>
<feature type="compositionally biased region" description="Polar residues" evidence="1">
    <location>
        <begin position="17"/>
        <end position="30"/>
    </location>
</feature>
<gene>
    <name evidence="2" type="ORF">EW146_g324</name>
</gene>
<feature type="compositionally biased region" description="Polar residues" evidence="1">
    <location>
        <begin position="144"/>
        <end position="154"/>
    </location>
</feature>
<accession>A0A4S4M7P7</accession>
<comment type="caution">
    <text evidence="2">The sequence shown here is derived from an EMBL/GenBank/DDBJ whole genome shotgun (WGS) entry which is preliminary data.</text>
</comment>
<dbReference type="AlphaFoldDB" id="A0A4S4M7P7"/>